<reference evidence="3" key="1">
    <citation type="submission" date="2019-03" db="EMBL/GenBank/DDBJ databases">
        <title>Long read genome sequence of the mycoparasitic Pythium oligandrum ATCC 38472 isolated from sugarbeet rhizosphere.</title>
        <authorList>
            <person name="Gaulin E."/>
        </authorList>
    </citation>
    <scope>NUCLEOTIDE SEQUENCE</scope>
    <source>
        <strain evidence="3">ATCC 38472_TT</strain>
    </source>
</reference>
<feature type="domain" description="Fanconi Anaemia group E protein C-terminal" evidence="2">
    <location>
        <begin position="260"/>
        <end position="451"/>
    </location>
</feature>
<dbReference type="InterPro" id="IPR021025">
    <property type="entry name" value="Fanconi_anaemia_gr_E_prot_C"/>
</dbReference>
<evidence type="ECO:0000313" key="3">
    <source>
        <dbReference type="EMBL" id="TMW68565.1"/>
    </source>
</evidence>
<name>A0A8K1FLS5_PYTOL</name>
<protein>
    <recommendedName>
        <fullName evidence="2">Fanconi Anaemia group E protein C-terminal domain-containing protein</fullName>
    </recommendedName>
</protein>
<dbReference type="Gene3D" id="1.25.40.480">
    <property type="match status" value="1"/>
</dbReference>
<accession>A0A8K1FLS5</accession>
<dbReference type="AlphaFoldDB" id="A0A8K1FLS5"/>
<dbReference type="OrthoDB" id="3247158at2759"/>
<organism evidence="3 4">
    <name type="scientific">Pythium oligandrum</name>
    <name type="common">Mycoparasitic fungus</name>
    <dbReference type="NCBI Taxonomy" id="41045"/>
    <lineage>
        <taxon>Eukaryota</taxon>
        <taxon>Sar</taxon>
        <taxon>Stramenopiles</taxon>
        <taxon>Oomycota</taxon>
        <taxon>Peronosporomycetes</taxon>
        <taxon>Pythiales</taxon>
        <taxon>Pythiaceae</taxon>
        <taxon>Pythium</taxon>
    </lineage>
</organism>
<proteinExistence type="predicted"/>
<gene>
    <name evidence="3" type="ORF">Poli38472_006033</name>
</gene>
<sequence length="480" mass="52139">MASKDAVHGAVVAAKTRGTEGLYVYLQDHRLELPELLTRLTAPALLDATTHGFASGTGDVGLKIEVLSPRVQRELWSAFVRWKTMLPPQELRLLVERFLTVAGSPDRMTEADSVCVHLAQLLLPTEEEHDEEPLDALDAQLGQLVWLPSMQPYRKSTKKIHIAGDDSDDLSQSRKRRRSGDGYSTEDEDPAASSSQARRPKITLSPELEQRATTIAKQMEQVAAPDAVMNQSKVQQVSVQASELLQQVMNAVETTAAENESMFALLCTKLQLPSTSDEVLFHLTTALMEGNWSAQYAQSFLQAALLPRVLAATSVISRVLLQTVLLYAKPSYQTALIDGLIVPVLSTSGISSAQGEALTRILREKGVAAEQLDTLVNQSLSQSTSILANEAVVLVFQSVLNLKPSLSAATIERLITVLNGSVENEAEILKSAKFATLLFTLVSKYGEQCAAHADDLEAVATKLTSVMAKAALRAIQKLKS</sequence>
<evidence type="ECO:0000313" key="4">
    <source>
        <dbReference type="Proteomes" id="UP000794436"/>
    </source>
</evidence>
<evidence type="ECO:0000256" key="1">
    <source>
        <dbReference type="SAM" id="MobiDB-lite"/>
    </source>
</evidence>
<keyword evidence="4" id="KW-1185">Reference proteome</keyword>
<evidence type="ECO:0000259" key="2">
    <source>
        <dbReference type="Pfam" id="PF11510"/>
    </source>
</evidence>
<dbReference type="PANTHER" id="PTHR32094:SF5">
    <property type="entry name" value="FANCONI ANEMIA GROUP E PROTEIN"/>
    <property type="match status" value="1"/>
</dbReference>
<dbReference type="Pfam" id="PF11510">
    <property type="entry name" value="FA_FANCE"/>
    <property type="match status" value="1"/>
</dbReference>
<dbReference type="InterPro" id="IPR039685">
    <property type="entry name" value="FANCE"/>
</dbReference>
<comment type="caution">
    <text evidence="3">The sequence shown here is derived from an EMBL/GenBank/DDBJ whole genome shotgun (WGS) entry which is preliminary data.</text>
</comment>
<dbReference type="PANTHER" id="PTHR32094">
    <property type="entry name" value="FANCONI ANEMIA GROUP E PROTEIN"/>
    <property type="match status" value="1"/>
</dbReference>
<dbReference type="GO" id="GO:0043240">
    <property type="term" value="C:Fanconi anaemia nuclear complex"/>
    <property type="evidence" value="ECO:0007669"/>
    <property type="project" value="InterPro"/>
</dbReference>
<dbReference type="EMBL" id="SPLM01000002">
    <property type="protein sequence ID" value="TMW68565.1"/>
    <property type="molecule type" value="Genomic_DNA"/>
</dbReference>
<feature type="region of interest" description="Disordered" evidence="1">
    <location>
        <begin position="158"/>
        <end position="206"/>
    </location>
</feature>
<dbReference type="Proteomes" id="UP000794436">
    <property type="component" value="Unassembled WGS sequence"/>
</dbReference>
<dbReference type="GO" id="GO:0036297">
    <property type="term" value="P:interstrand cross-link repair"/>
    <property type="evidence" value="ECO:0007669"/>
    <property type="project" value="InterPro"/>
</dbReference>